<evidence type="ECO:0000256" key="1">
    <source>
        <dbReference type="SAM" id="SignalP"/>
    </source>
</evidence>
<dbReference type="Proteomes" id="UP000572212">
    <property type="component" value="Unassembled WGS sequence"/>
</dbReference>
<accession>A0A841RP08</accession>
<comment type="caution">
    <text evidence="2">The sequence shown here is derived from an EMBL/GenBank/DDBJ whole genome shotgun (WGS) entry which is preliminary data.</text>
</comment>
<keyword evidence="3" id="KW-1185">Reference proteome</keyword>
<dbReference type="EMBL" id="JACHON010000003">
    <property type="protein sequence ID" value="MBB6512398.1"/>
    <property type="molecule type" value="Genomic_DNA"/>
</dbReference>
<dbReference type="RefSeq" id="WP_184245564.1">
    <property type="nucleotide sequence ID" value="NZ_BAAACU010000058.1"/>
</dbReference>
<proteinExistence type="predicted"/>
<dbReference type="AlphaFoldDB" id="A0A841RP08"/>
<protein>
    <recommendedName>
        <fullName evidence="4">Lipoprotein</fullName>
    </recommendedName>
</protein>
<name>A0A841RP08_9BACI</name>
<organism evidence="2 3">
    <name type="scientific">Gracilibacillus halotolerans</name>
    <dbReference type="NCBI Taxonomy" id="74386"/>
    <lineage>
        <taxon>Bacteria</taxon>
        <taxon>Bacillati</taxon>
        <taxon>Bacillota</taxon>
        <taxon>Bacilli</taxon>
        <taxon>Bacillales</taxon>
        <taxon>Bacillaceae</taxon>
        <taxon>Gracilibacillus</taxon>
    </lineage>
</organism>
<evidence type="ECO:0000313" key="2">
    <source>
        <dbReference type="EMBL" id="MBB6512398.1"/>
    </source>
</evidence>
<gene>
    <name evidence="2" type="ORF">GGQ92_001181</name>
</gene>
<feature type="signal peptide" evidence="1">
    <location>
        <begin position="1"/>
        <end position="21"/>
    </location>
</feature>
<keyword evidence="1" id="KW-0732">Signal</keyword>
<feature type="chain" id="PRO_5032529118" description="Lipoprotein" evidence="1">
    <location>
        <begin position="22"/>
        <end position="200"/>
    </location>
</feature>
<sequence>MKRLFPNLIIILMLVVLSACNSDSNSNTISVSELTDRENTILSTTSEKSFVFDFETDGDYQEVSVWIEKYEAGELIDGQLNEVTTQIDESGSIVISNPKISNTEKKHTFSIGIGSNGSTGSISGYDTNSINQDGIASVWGSFPEELSINEDEIVLAYIGYSANKNSMSTLTTDFYKNSQGNLNELKKYDVTYLFKAEFIQ</sequence>
<reference evidence="2 3" key="1">
    <citation type="submission" date="2020-08" db="EMBL/GenBank/DDBJ databases">
        <title>Genomic Encyclopedia of Type Strains, Phase IV (KMG-IV): sequencing the most valuable type-strain genomes for metagenomic binning, comparative biology and taxonomic classification.</title>
        <authorList>
            <person name="Goeker M."/>
        </authorList>
    </citation>
    <scope>NUCLEOTIDE SEQUENCE [LARGE SCALE GENOMIC DNA]</scope>
    <source>
        <strain evidence="2 3">DSM 11805</strain>
    </source>
</reference>
<dbReference type="PROSITE" id="PS51257">
    <property type="entry name" value="PROKAR_LIPOPROTEIN"/>
    <property type="match status" value="1"/>
</dbReference>
<evidence type="ECO:0008006" key="4">
    <source>
        <dbReference type="Google" id="ProtNLM"/>
    </source>
</evidence>
<evidence type="ECO:0000313" key="3">
    <source>
        <dbReference type="Proteomes" id="UP000572212"/>
    </source>
</evidence>